<proteinExistence type="inferred from homology"/>
<gene>
    <name evidence="5" type="ORF">PG999_003061</name>
</gene>
<dbReference type="InterPro" id="IPR052174">
    <property type="entry name" value="Flavoredoxin"/>
</dbReference>
<dbReference type="Gene3D" id="2.30.110.10">
    <property type="entry name" value="Electron Transport, Fmn-binding Protein, Chain A"/>
    <property type="match status" value="1"/>
</dbReference>
<dbReference type="PANTHER" id="PTHR43567">
    <property type="entry name" value="FLAVOREDOXIN-RELATED-RELATED"/>
    <property type="match status" value="1"/>
</dbReference>
<comment type="cofactor">
    <cofactor evidence="1">
        <name>FMN</name>
        <dbReference type="ChEBI" id="CHEBI:58210"/>
    </cofactor>
</comment>
<dbReference type="Proteomes" id="UP001392437">
    <property type="component" value="Unassembled WGS sequence"/>
</dbReference>
<accession>A0AAW0RAA6</accession>
<name>A0AAW0RAA6_9PEZI</name>
<keyword evidence="6" id="KW-1185">Reference proteome</keyword>
<dbReference type="GO" id="GO:0010181">
    <property type="term" value="F:FMN binding"/>
    <property type="evidence" value="ECO:0007669"/>
    <property type="project" value="InterPro"/>
</dbReference>
<feature type="domain" description="Flavin reductase like" evidence="4">
    <location>
        <begin position="13"/>
        <end position="140"/>
    </location>
</feature>
<protein>
    <recommendedName>
        <fullName evidence="4">Flavin reductase like domain-containing protein</fullName>
    </recommendedName>
</protein>
<comment type="similarity">
    <text evidence="3">Belongs to the flavoredoxin family.</text>
</comment>
<evidence type="ECO:0000256" key="1">
    <source>
        <dbReference type="ARBA" id="ARBA00001917"/>
    </source>
</evidence>
<sequence length="212" mass="23299">MHSVINPAIYYWGTPVVLITTENEDGTTNIAPMSSAWWLGDRCVLGLASQSHTPMNLLRTKQCVLNLPSDDMGAYVNAIAKTTGSPVLSPKKQTLGYELCRDKFGRAGLTPQPSDLVRPPRIAECPVQMEVELVLRTHIQDDLRLPGHSNRVNADLWRPMIMSFQHLYGLAPKTIDSKLASIDEEKYRTLTGAALAEAGPAELGLEMDQSGK</sequence>
<reference evidence="5 6" key="1">
    <citation type="submission" date="2023-01" db="EMBL/GenBank/DDBJ databases">
        <title>Analysis of 21 Apiospora genomes using comparative genomics revels a genus with tremendous synthesis potential of carbohydrate active enzymes and secondary metabolites.</title>
        <authorList>
            <person name="Sorensen T."/>
        </authorList>
    </citation>
    <scope>NUCLEOTIDE SEQUENCE [LARGE SCALE GENOMIC DNA]</scope>
    <source>
        <strain evidence="5 6">CBS 117206</strain>
    </source>
</reference>
<dbReference type="PANTHER" id="PTHR43567:SF1">
    <property type="entry name" value="FLAVOREDOXIN"/>
    <property type="match status" value="1"/>
</dbReference>
<evidence type="ECO:0000313" key="6">
    <source>
        <dbReference type="Proteomes" id="UP001392437"/>
    </source>
</evidence>
<dbReference type="SUPFAM" id="SSF50475">
    <property type="entry name" value="FMN-binding split barrel"/>
    <property type="match status" value="1"/>
</dbReference>
<evidence type="ECO:0000259" key="4">
    <source>
        <dbReference type="Pfam" id="PF01613"/>
    </source>
</evidence>
<dbReference type="AlphaFoldDB" id="A0AAW0RAA6"/>
<comment type="caution">
    <text evidence="5">The sequence shown here is derived from an EMBL/GenBank/DDBJ whole genome shotgun (WGS) entry which is preliminary data.</text>
</comment>
<evidence type="ECO:0000313" key="5">
    <source>
        <dbReference type="EMBL" id="KAK8130681.1"/>
    </source>
</evidence>
<dbReference type="InterPro" id="IPR012349">
    <property type="entry name" value="Split_barrel_FMN-bd"/>
</dbReference>
<dbReference type="Pfam" id="PF01613">
    <property type="entry name" value="Flavin_Reduct"/>
    <property type="match status" value="1"/>
</dbReference>
<evidence type="ECO:0000256" key="2">
    <source>
        <dbReference type="ARBA" id="ARBA00022630"/>
    </source>
</evidence>
<evidence type="ECO:0000256" key="3">
    <source>
        <dbReference type="ARBA" id="ARBA00038054"/>
    </source>
</evidence>
<keyword evidence="2" id="KW-0285">Flavoprotein</keyword>
<dbReference type="InterPro" id="IPR002563">
    <property type="entry name" value="Flavin_Rdtase-like_dom"/>
</dbReference>
<organism evidence="5 6">
    <name type="scientific">Apiospora kogelbergensis</name>
    <dbReference type="NCBI Taxonomy" id="1337665"/>
    <lineage>
        <taxon>Eukaryota</taxon>
        <taxon>Fungi</taxon>
        <taxon>Dikarya</taxon>
        <taxon>Ascomycota</taxon>
        <taxon>Pezizomycotina</taxon>
        <taxon>Sordariomycetes</taxon>
        <taxon>Xylariomycetidae</taxon>
        <taxon>Amphisphaeriales</taxon>
        <taxon>Apiosporaceae</taxon>
        <taxon>Apiospora</taxon>
    </lineage>
</organism>
<dbReference type="EMBL" id="JAQQWP010000002">
    <property type="protein sequence ID" value="KAK8130681.1"/>
    <property type="molecule type" value="Genomic_DNA"/>
</dbReference>